<dbReference type="OrthoDB" id="1668885at2"/>
<evidence type="ECO:0000259" key="1">
    <source>
        <dbReference type="Pfam" id="PF14336"/>
    </source>
</evidence>
<name>A0A1I0FMU9_9FIRM</name>
<dbReference type="PANTHER" id="PTHR32022:SF10">
    <property type="entry name" value="D-GLUTAMATE CYCLASE, MITOCHONDRIAL"/>
    <property type="match status" value="1"/>
</dbReference>
<dbReference type="InterPro" id="IPR025504">
    <property type="entry name" value="GLUCM_C"/>
</dbReference>
<accession>A0A1I0FMU9</accession>
<keyword evidence="3" id="KW-1185">Reference proteome</keyword>
<dbReference type="EMBL" id="FOHU01000015">
    <property type="protein sequence ID" value="SET59577.1"/>
    <property type="molecule type" value="Genomic_DNA"/>
</dbReference>
<protein>
    <recommendedName>
        <fullName evidence="1">D-glutamate cyclase-like C-terminal domain-containing protein</fullName>
    </recommendedName>
</protein>
<organism evidence="2 3">
    <name type="scientific">Natronincola peptidivorans</name>
    <dbReference type="NCBI Taxonomy" id="426128"/>
    <lineage>
        <taxon>Bacteria</taxon>
        <taxon>Bacillati</taxon>
        <taxon>Bacillota</taxon>
        <taxon>Clostridia</taxon>
        <taxon>Peptostreptococcales</taxon>
        <taxon>Natronincolaceae</taxon>
        <taxon>Natronincola</taxon>
    </lineage>
</organism>
<evidence type="ECO:0000313" key="3">
    <source>
        <dbReference type="Proteomes" id="UP000199568"/>
    </source>
</evidence>
<dbReference type="Gene3D" id="3.90.1640.20">
    <property type="entry name" value="TON_0340"/>
    <property type="match status" value="1"/>
</dbReference>
<dbReference type="STRING" id="426128.SAMN05660297_02875"/>
<dbReference type="Pfam" id="PF14336">
    <property type="entry name" value="GLUCM-like_C"/>
    <property type="match status" value="1"/>
</dbReference>
<gene>
    <name evidence="2" type="ORF">SAMN05660297_02875</name>
</gene>
<evidence type="ECO:0000313" key="2">
    <source>
        <dbReference type="EMBL" id="SET59577.1"/>
    </source>
</evidence>
<feature type="domain" description="D-glutamate cyclase-like C-terminal" evidence="1">
    <location>
        <begin position="20"/>
        <end position="292"/>
    </location>
</feature>
<dbReference type="RefSeq" id="WP_139176460.1">
    <property type="nucleotide sequence ID" value="NZ_FOHU01000015.1"/>
</dbReference>
<proteinExistence type="predicted"/>
<dbReference type="Proteomes" id="UP000199568">
    <property type="component" value="Unassembled WGS sequence"/>
</dbReference>
<sequence length="316" mass="34667">MGKTTIGVVNMSFIEAFQEIQALITQDLGNRGLTKNIYLEDFRYAIEELYEASMVMIVTGFCIKETMTGETDGPLGAASLANGLLQLDKKVVLITDKYSQELIEACCKSLNIKIPIEVVPFDGSDDFCRHLLEKYQPSHIVALERPGRAMDGGCYSMDGEDLRDIIPNTDLLLRKVVDKNIVTIAIGDGGNEMGMGKVRSILSQCLPEGEKISAITAADYLVIADVSNWGGHAFVAGLSLLASQRLLHNEEMEERMLGAIVHAGAVDGCTKERTMTVDGLSLETNLLILNGLHTILNKYSGSKVRENMHYEALQYN</sequence>
<dbReference type="AlphaFoldDB" id="A0A1I0FMU9"/>
<dbReference type="PANTHER" id="PTHR32022">
    <property type="entry name" value="D-GLUTAMATE CYCLASE, MITOCHONDRIAL"/>
    <property type="match status" value="1"/>
</dbReference>
<reference evidence="2 3" key="1">
    <citation type="submission" date="2016-10" db="EMBL/GenBank/DDBJ databases">
        <authorList>
            <person name="de Groot N.N."/>
        </authorList>
    </citation>
    <scope>NUCLEOTIDE SEQUENCE [LARGE SCALE GENOMIC DNA]</scope>
    <source>
        <strain evidence="2 3">DSM 18979</strain>
    </source>
</reference>